<dbReference type="AlphaFoldDB" id="A0A9P8QF65"/>
<dbReference type="GO" id="GO:0046872">
    <property type="term" value="F:metal ion binding"/>
    <property type="evidence" value="ECO:0007669"/>
    <property type="project" value="UniProtKB-KW"/>
</dbReference>
<dbReference type="Gene3D" id="3.30.1490.120">
    <property type="entry name" value="RNA polymerase Rpb7-like, N-terminal domain"/>
    <property type="match status" value="1"/>
</dbReference>
<feature type="domain" description="CHORD" evidence="11">
    <location>
        <begin position="586"/>
        <end position="647"/>
    </location>
</feature>
<keyword evidence="3" id="KW-0240">DNA-directed RNA polymerase</keyword>
<evidence type="ECO:0000313" key="13">
    <source>
        <dbReference type="Proteomes" id="UP000827724"/>
    </source>
</evidence>
<dbReference type="SUPFAM" id="SSF50249">
    <property type="entry name" value="Nucleic acid-binding proteins"/>
    <property type="match status" value="1"/>
</dbReference>
<dbReference type="OrthoDB" id="1898560at2759"/>
<dbReference type="PANTHER" id="PTHR46983:SF3">
    <property type="entry name" value="CHPADIPLOID STATE MAINTENANCE PROTEIN CHPA"/>
    <property type="match status" value="1"/>
</dbReference>
<dbReference type="InterPro" id="IPR008978">
    <property type="entry name" value="HSP20-like_chaperone"/>
</dbReference>
<evidence type="ECO:0000256" key="2">
    <source>
        <dbReference type="ARBA" id="ARBA00009307"/>
    </source>
</evidence>
<keyword evidence="6" id="KW-0862">Zinc</keyword>
<dbReference type="Pfam" id="PF03876">
    <property type="entry name" value="SHS2_Rpb7-N"/>
    <property type="match status" value="1"/>
</dbReference>
<dbReference type="InterPro" id="IPR007051">
    <property type="entry name" value="CHORD_dom"/>
</dbReference>
<dbReference type="PROSITE" id="PS51401">
    <property type="entry name" value="CHORD"/>
    <property type="match status" value="2"/>
</dbReference>
<dbReference type="Gene3D" id="2.40.50.140">
    <property type="entry name" value="Nucleic acid-binding proteins"/>
    <property type="match status" value="1"/>
</dbReference>
<evidence type="ECO:0000256" key="7">
    <source>
        <dbReference type="ARBA" id="ARBA00023163"/>
    </source>
</evidence>
<dbReference type="Gene3D" id="4.10.1130.20">
    <property type="match status" value="2"/>
</dbReference>
<dbReference type="Gene3D" id="2.60.40.790">
    <property type="match status" value="1"/>
</dbReference>
<name>A0A9P8QF65_9HYPO</name>
<dbReference type="InterPro" id="IPR005000">
    <property type="entry name" value="Aldolase/citrate-lyase_domain"/>
</dbReference>
<evidence type="ECO:0000259" key="10">
    <source>
        <dbReference type="PROSITE" id="PS51203"/>
    </source>
</evidence>
<keyword evidence="7" id="KW-0804">Transcription</keyword>
<feature type="domain" description="CHORD" evidence="11">
    <location>
        <begin position="462"/>
        <end position="518"/>
    </location>
</feature>
<dbReference type="FunFam" id="3.30.1490.120:FF:000001">
    <property type="entry name" value="DNA-directed RNA polymerase II subunit RPB7"/>
    <property type="match status" value="1"/>
</dbReference>
<dbReference type="PROSITE" id="PS51203">
    <property type="entry name" value="CS"/>
    <property type="match status" value="1"/>
</dbReference>
<dbReference type="Pfam" id="PF03328">
    <property type="entry name" value="HpcH_HpaI"/>
    <property type="match status" value="1"/>
</dbReference>
<dbReference type="Pfam" id="PF04969">
    <property type="entry name" value="CS"/>
    <property type="match status" value="1"/>
</dbReference>
<evidence type="ECO:0000256" key="5">
    <source>
        <dbReference type="ARBA" id="ARBA00022737"/>
    </source>
</evidence>
<evidence type="ECO:0000259" key="11">
    <source>
        <dbReference type="PROSITE" id="PS51401"/>
    </source>
</evidence>
<dbReference type="PANTHER" id="PTHR46983">
    <property type="entry name" value="CYSTEINE AND HISTIDINE-RICH DOMAIN-CONTAINING PROTEIN 1"/>
    <property type="match status" value="1"/>
</dbReference>
<evidence type="ECO:0000256" key="8">
    <source>
        <dbReference type="ARBA" id="ARBA00023242"/>
    </source>
</evidence>
<evidence type="ECO:0000256" key="9">
    <source>
        <dbReference type="SAM" id="MobiDB-lite"/>
    </source>
</evidence>
<reference evidence="12" key="1">
    <citation type="submission" date="2021-08" db="EMBL/GenBank/DDBJ databases">
        <title>Chromosome-Level Trichoderma cornu-damae using Hi-C Data.</title>
        <authorList>
            <person name="Kim C.S."/>
        </authorList>
    </citation>
    <scope>NUCLEOTIDE SEQUENCE</scope>
    <source>
        <strain evidence="12">KA19-0412C</strain>
    </source>
</reference>
<dbReference type="GO" id="GO:0003824">
    <property type="term" value="F:catalytic activity"/>
    <property type="evidence" value="ECO:0007669"/>
    <property type="project" value="InterPro"/>
</dbReference>
<dbReference type="GO" id="GO:0005665">
    <property type="term" value="C:RNA polymerase II, core complex"/>
    <property type="evidence" value="ECO:0007669"/>
    <property type="project" value="UniProtKB-ARBA"/>
</dbReference>
<evidence type="ECO:0000256" key="3">
    <source>
        <dbReference type="ARBA" id="ARBA00022478"/>
    </source>
</evidence>
<feature type="domain" description="CS" evidence="10">
    <location>
        <begin position="666"/>
        <end position="757"/>
    </location>
</feature>
<dbReference type="Proteomes" id="UP000827724">
    <property type="component" value="Unassembled WGS sequence"/>
</dbReference>
<dbReference type="CDD" id="cd06466">
    <property type="entry name" value="p23_CS_SGT1_like"/>
    <property type="match status" value="1"/>
</dbReference>
<gene>
    <name evidence="12" type="ORF">Trco_006413</name>
</gene>
<dbReference type="InterPro" id="IPR040442">
    <property type="entry name" value="Pyrv_kinase-like_dom_sf"/>
</dbReference>
<proteinExistence type="inferred from homology"/>
<comment type="caution">
    <text evidence="12">The sequence shown here is derived from an EMBL/GenBank/DDBJ whole genome shotgun (WGS) entry which is preliminary data.</text>
</comment>
<dbReference type="GO" id="GO:0003676">
    <property type="term" value="F:nucleic acid binding"/>
    <property type="evidence" value="ECO:0007669"/>
    <property type="project" value="InterPro"/>
</dbReference>
<dbReference type="InterPro" id="IPR036898">
    <property type="entry name" value="RNA_pol_Rpb7-like_N_sf"/>
</dbReference>
<dbReference type="SUPFAM" id="SSF49764">
    <property type="entry name" value="HSP20-like chaperones"/>
    <property type="match status" value="1"/>
</dbReference>
<dbReference type="InterPro" id="IPR003029">
    <property type="entry name" value="S1_domain"/>
</dbReference>
<dbReference type="FunFam" id="2.40.50.140:FF:000043">
    <property type="entry name" value="DNA-directed RNA polymerase II subunit RPB7"/>
    <property type="match status" value="1"/>
</dbReference>
<keyword evidence="5" id="KW-0677">Repeat</keyword>
<dbReference type="SUPFAM" id="SSF51621">
    <property type="entry name" value="Phosphoenolpyruvate/pyruvate domain"/>
    <property type="match status" value="1"/>
</dbReference>
<comment type="subcellular location">
    <subcellularLocation>
        <location evidence="1">Nucleus</location>
    </subcellularLocation>
</comment>
<dbReference type="Pfam" id="PF04968">
    <property type="entry name" value="CHORD"/>
    <property type="match status" value="2"/>
</dbReference>
<dbReference type="EMBL" id="JAIWOZ010000005">
    <property type="protein sequence ID" value="KAH6604706.1"/>
    <property type="molecule type" value="Genomic_DNA"/>
</dbReference>
<evidence type="ECO:0000313" key="12">
    <source>
        <dbReference type="EMBL" id="KAH6604706.1"/>
    </source>
</evidence>
<feature type="region of interest" description="Disordered" evidence="9">
    <location>
        <begin position="556"/>
        <end position="583"/>
    </location>
</feature>
<dbReference type="InterPro" id="IPR039790">
    <property type="entry name" value="CHRD1"/>
</dbReference>
<organism evidence="12 13">
    <name type="scientific">Trichoderma cornu-damae</name>
    <dbReference type="NCBI Taxonomy" id="654480"/>
    <lineage>
        <taxon>Eukaryota</taxon>
        <taxon>Fungi</taxon>
        <taxon>Dikarya</taxon>
        <taxon>Ascomycota</taxon>
        <taxon>Pezizomycotina</taxon>
        <taxon>Sordariomycetes</taxon>
        <taxon>Hypocreomycetidae</taxon>
        <taxon>Hypocreales</taxon>
        <taxon>Hypocreaceae</taxon>
        <taxon>Trichoderma</taxon>
    </lineage>
</organism>
<evidence type="ECO:0000256" key="6">
    <source>
        <dbReference type="ARBA" id="ARBA00022833"/>
    </source>
</evidence>
<dbReference type="InterPro" id="IPR005576">
    <property type="entry name" value="Rpb7-like_N"/>
</dbReference>
<dbReference type="SUPFAM" id="SSF88798">
    <property type="entry name" value="N-terminal, heterodimerisation domain of RBP7 (RpoE)"/>
    <property type="match status" value="1"/>
</dbReference>
<dbReference type="CDD" id="cd04462">
    <property type="entry name" value="S1_RNAPII_Rpb7"/>
    <property type="match status" value="1"/>
</dbReference>
<accession>A0A9P8QF65</accession>
<feature type="region of interest" description="Disordered" evidence="9">
    <location>
        <begin position="512"/>
        <end position="531"/>
    </location>
</feature>
<dbReference type="InterPro" id="IPR012340">
    <property type="entry name" value="NA-bd_OB-fold"/>
</dbReference>
<sequence>MFFLYNMERRVTLHPSYFGRNMHELVTSKLLKDVEGTCAGSYYIISIMDTFDISEGRILPGNGLAEFTVGYRAVVWRPFKGETVDAVVYSINPQGFFAQAGPLRLFVSAHLIPSDIKWDPNATPPQFTNNEDTVIEPGTHVRVKIIGTRTEVGEMWAIGSIKEDYLGLMDDKTFIPHTTLPKTEHQKGRFCAPCMNETKTAEDTGVATVREGNKLKALFDANRPAWGGWQMLPGPAISRLLAQSGVDWVLVDCEHGGMDDRAMHEAVPAIAALGVSPIVRLAGMEPWMILVPLLRTVKEAEDLVQAAKFPPWGNRGFGSPYSAKAFGPTISSLDYLNQANESVLTMVQIETKEALEAVDEIAAVKGIDVLFVGPFDLGNNIGHPITPAGIPQELEAAVTKIQAAAKRAGKKSGIYTLNPAHAKKCQQQGFDMVHVVTDYIGIEDIAKHLHLPQIAFVMAQKCVRQGCGKEFTDADEKCQYHPGPPIFHEGQKGWKCCKPRVLTFDEFMEIPPCTTGTHSTTEKPPPLEEKPPIDEAALLKKIEEASVSAPARLPIQPAQHIPTPPPPPPDSEDDDTSLDVPDGAECRRKACGAKYKKGSAREGEECVHHPGVPIFHEGSKGYSCCKRRVLEFDQFMMIQGCKTKNRHLFVGSGKKDKAESGDEEVLTTVRHDFYQTPTNVIASYFLKKIKKETAKVDFKTREIDLDLTTSDPTPKRYTATVPLFGEIDSEKSSFKVLGTKLELILAKADGGSWPVLRSDEQLTGEILQIGRAGKA</sequence>
<dbReference type="InterPro" id="IPR015813">
    <property type="entry name" value="Pyrv/PenolPyrv_kinase-like_dom"/>
</dbReference>
<dbReference type="GO" id="GO:0006351">
    <property type="term" value="P:DNA-templated transcription"/>
    <property type="evidence" value="ECO:0007669"/>
    <property type="project" value="InterPro"/>
</dbReference>
<keyword evidence="4" id="KW-0479">Metal-binding</keyword>
<protein>
    <submittedName>
        <fullName evidence="12">Uncharacterized protein</fullName>
    </submittedName>
</protein>
<evidence type="ECO:0000256" key="4">
    <source>
        <dbReference type="ARBA" id="ARBA00022723"/>
    </source>
</evidence>
<evidence type="ECO:0000256" key="1">
    <source>
        <dbReference type="ARBA" id="ARBA00004123"/>
    </source>
</evidence>
<keyword evidence="8" id="KW-0539">Nucleus</keyword>
<dbReference type="Pfam" id="PF00575">
    <property type="entry name" value="S1"/>
    <property type="match status" value="1"/>
</dbReference>
<dbReference type="CDD" id="cd04329">
    <property type="entry name" value="RNAP_II_Rpb7_N"/>
    <property type="match status" value="1"/>
</dbReference>
<keyword evidence="13" id="KW-1185">Reference proteome</keyword>
<dbReference type="InterPro" id="IPR007052">
    <property type="entry name" value="CS_dom"/>
</dbReference>
<dbReference type="Gene3D" id="3.20.20.60">
    <property type="entry name" value="Phosphoenolpyruvate-binding domains"/>
    <property type="match status" value="1"/>
</dbReference>
<comment type="similarity">
    <text evidence="2">Belongs to the eukaryotic RPB7/RPC8 RNA polymerase subunit family.</text>
</comment>